<feature type="compositionally biased region" description="Basic and acidic residues" evidence="6">
    <location>
        <begin position="99"/>
        <end position="119"/>
    </location>
</feature>
<dbReference type="AlphaFoldDB" id="A0A1U8Q6C7"/>
<dbReference type="KEGG" id="nnu:104599167"/>
<dbReference type="InterPro" id="IPR004263">
    <property type="entry name" value="Exostosin"/>
</dbReference>
<comment type="subcellular location">
    <subcellularLocation>
        <location evidence="1">Golgi apparatus membrane</location>
        <topology evidence="1">Single-pass type II membrane protein</topology>
    </subcellularLocation>
</comment>
<name>A0A1U8Q6C7_NELNU</name>
<keyword evidence="7" id="KW-0472">Membrane</keyword>
<sequence>MAYALQYKKLCQVETRRRILVIGIIGAATLVFQFLSLSHGNFLLSMLPAIRGPLLGKRSFPIEDSSPTHMMIGNLTLSNDVNFMESSLVLGMVKASVMEKQKEDSNETKDMDRDQKNDYSSEEAIDMEYNLEFDEDQDSYNETSFGKAVDPVTNFKLGSVNNPGSDSILEKARETEHVLAIEESKQKVNDLSSNSTLRPGISLVVEKHQTLDTGMKPPPPKLAPETSLNETDLLRKLDKNSRVSIMSSPSNLVLVSNQVTETLPKDNKPEILQSGSIALSKNSTTINIIIKKNGGTPTISISQMNSLLFQNRVSFNSKRAERLPVRDRELIYAKLQIENAPIVRNDPELHVSVFRNLSTFKRSYQLMERMLKVYIYREGEKPIFHQPNLKGIYASEGWFMKLMEGNKQFVVKDPRKAHLFYLPFSSQIVRTILYTRENFHGGRNLALYLKKYVDTVAAKYHFWNRTDGADHFLVACHDWAPRITRHHMSKCIRALCNTNIARGFQIGKDVSLPVTSVRSMKNPLRYLGGKPPSERPTLAFFAGSMHGYLRPILLQYWENKDPEMKIFGPMPRDIEGKMNYIEHMRSSKYCICARGYEVHTPRVVEAIFYECVPVIISDNYVPPFFEVLDWEAFAVFIAEKDIPNLKNILLSIPEEVYLAMQLRVKKVQQHFLWHSKPVKYDIFHMTLHSIWSNRIYQI</sequence>
<comment type="similarity">
    <text evidence="2">Belongs to the glycosyltransferase 47 family.</text>
</comment>
<dbReference type="PANTHER" id="PTHR11062:SF77">
    <property type="entry name" value="GLYCOSYLTRANSFERASE FAMILY EXOSTOSIN PROTEIN"/>
    <property type="match status" value="1"/>
</dbReference>
<feature type="region of interest" description="Disordered" evidence="6">
    <location>
        <begin position="99"/>
        <end position="122"/>
    </location>
</feature>
<dbReference type="OrthoDB" id="1924787at2759"/>
<dbReference type="PANTHER" id="PTHR11062">
    <property type="entry name" value="EXOSTOSIN HEPARAN SULFATE GLYCOSYLTRANSFERASE -RELATED"/>
    <property type="match status" value="1"/>
</dbReference>
<dbReference type="RefSeq" id="XP_019053595.1">
    <property type="nucleotide sequence ID" value="XM_019198050.1"/>
</dbReference>
<gene>
    <name evidence="10 11" type="primary">LOC104599167</name>
</gene>
<dbReference type="OMA" id="FENDRDP"/>
<evidence type="ECO:0000256" key="2">
    <source>
        <dbReference type="ARBA" id="ARBA00010271"/>
    </source>
</evidence>
<feature type="domain" description="Exostosin GT47" evidence="8">
    <location>
        <begin position="368"/>
        <end position="650"/>
    </location>
</feature>
<evidence type="ECO:0000313" key="11">
    <source>
        <dbReference type="RefSeq" id="XP_019053596.1"/>
    </source>
</evidence>
<evidence type="ECO:0000256" key="6">
    <source>
        <dbReference type="SAM" id="MobiDB-lite"/>
    </source>
</evidence>
<reference evidence="10 11" key="1">
    <citation type="submission" date="2025-04" db="UniProtKB">
        <authorList>
            <consortium name="RefSeq"/>
        </authorList>
    </citation>
    <scope>IDENTIFICATION</scope>
</reference>
<organism evidence="9 11">
    <name type="scientific">Nelumbo nucifera</name>
    <name type="common">Sacred lotus</name>
    <dbReference type="NCBI Taxonomy" id="4432"/>
    <lineage>
        <taxon>Eukaryota</taxon>
        <taxon>Viridiplantae</taxon>
        <taxon>Streptophyta</taxon>
        <taxon>Embryophyta</taxon>
        <taxon>Tracheophyta</taxon>
        <taxon>Spermatophyta</taxon>
        <taxon>Magnoliopsida</taxon>
        <taxon>Proteales</taxon>
        <taxon>Nelumbonaceae</taxon>
        <taxon>Nelumbo</taxon>
    </lineage>
</organism>
<evidence type="ECO:0000256" key="5">
    <source>
        <dbReference type="ARBA" id="ARBA00023034"/>
    </source>
</evidence>
<dbReference type="InterPro" id="IPR040911">
    <property type="entry name" value="Exostosin_GT47"/>
</dbReference>
<dbReference type="RefSeq" id="XP_019053596.1">
    <property type="nucleotide sequence ID" value="XM_019198051.1"/>
</dbReference>
<keyword evidence="3" id="KW-0808">Transferase</keyword>
<accession>A0A1U8Q6C7</accession>
<keyword evidence="5" id="KW-0333">Golgi apparatus</keyword>
<proteinExistence type="inferred from homology"/>
<feature type="transmembrane region" description="Helical" evidence="7">
    <location>
        <begin position="20"/>
        <end position="44"/>
    </location>
</feature>
<evidence type="ECO:0000259" key="8">
    <source>
        <dbReference type="Pfam" id="PF03016"/>
    </source>
</evidence>
<keyword evidence="4" id="KW-0735">Signal-anchor</keyword>
<dbReference type="Proteomes" id="UP000189703">
    <property type="component" value="Unplaced"/>
</dbReference>
<dbReference type="GO" id="GO:0016757">
    <property type="term" value="F:glycosyltransferase activity"/>
    <property type="evidence" value="ECO:0007669"/>
    <property type="project" value="UniProtKB-KW"/>
</dbReference>
<evidence type="ECO:0000313" key="9">
    <source>
        <dbReference type="Proteomes" id="UP000189703"/>
    </source>
</evidence>
<keyword evidence="9" id="KW-1185">Reference proteome</keyword>
<keyword evidence="3" id="KW-0328">Glycosyltransferase</keyword>
<keyword evidence="7" id="KW-1133">Transmembrane helix</keyword>
<evidence type="ECO:0000256" key="7">
    <source>
        <dbReference type="SAM" id="Phobius"/>
    </source>
</evidence>
<dbReference type="Pfam" id="PF03016">
    <property type="entry name" value="Exostosin_GT47"/>
    <property type="match status" value="1"/>
</dbReference>
<keyword evidence="7" id="KW-0812">Transmembrane</keyword>
<protein>
    <submittedName>
        <fullName evidence="10 11">Probable glycosyltransferase At3g07620 isoform X1</fullName>
    </submittedName>
</protein>
<dbReference type="GO" id="GO:0000139">
    <property type="term" value="C:Golgi membrane"/>
    <property type="evidence" value="ECO:0007669"/>
    <property type="project" value="UniProtKB-SubCell"/>
</dbReference>
<evidence type="ECO:0000256" key="4">
    <source>
        <dbReference type="ARBA" id="ARBA00022968"/>
    </source>
</evidence>
<evidence type="ECO:0000313" key="10">
    <source>
        <dbReference type="RefSeq" id="XP_019053595.1"/>
    </source>
</evidence>
<evidence type="ECO:0000256" key="3">
    <source>
        <dbReference type="ARBA" id="ARBA00022676"/>
    </source>
</evidence>
<dbReference type="GeneID" id="104599167"/>
<dbReference type="eggNOG" id="KOG1021">
    <property type="taxonomic scope" value="Eukaryota"/>
</dbReference>
<evidence type="ECO:0000256" key="1">
    <source>
        <dbReference type="ARBA" id="ARBA00004323"/>
    </source>
</evidence>